<comment type="caution">
    <text evidence="2">The sequence shown here is derived from an EMBL/GenBank/DDBJ whole genome shotgun (WGS) entry which is preliminary data.</text>
</comment>
<sequence>MSEACEEQRHEATLSTTHDDPGVVAAALAPDNTDAMTTAVDGDAVRTTIAREGAGGLAASVDDYLVNLTVADAVSETARDTDNS</sequence>
<gene>
    <name evidence="2" type="ORF">ACFSAU_07410</name>
</gene>
<accession>A0ABD6BQN1</accession>
<evidence type="ECO:0000256" key="1">
    <source>
        <dbReference type="SAM" id="MobiDB-lite"/>
    </source>
</evidence>
<organism evidence="2 3">
    <name type="scientific">Halolamina litorea</name>
    <dbReference type="NCBI Taxonomy" id="1515593"/>
    <lineage>
        <taxon>Archaea</taxon>
        <taxon>Methanobacteriati</taxon>
        <taxon>Methanobacteriota</taxon>
        <taxon>Stenosarchaea group</taxon>
        <taxon>Halobacteria</taxon>
        <taxon>Halobacteriales</taxon>
        <taxon>Haloferacaceae</taxon>
    </lineage>
</organism>
<dbReference type="AlphaFoldDB" id="A0ABD6BQN1"/>
<proteinExistence type="predicted"/>
<protein>
    <submittedName>
        <fullName evidence="2">KEOPS complex subunit Pcc1</fullName>
    </submittedName>
</protein>
<dbReference type="NCBIfam" id="NF011470">
    <property type="entry name" value="PRK14887.1"/>
    <property type="match status" value="1"/>
</dbReference>
<evidence type="ECO:0000313" key="3">
    <source>
        <dbReference type="Proteomes" id="UP001597139"/>
    </source>
</evidence>
<feature type="region of interest" description="Disordered" evidence="1">
    <location>
        <begin position="1"/>
        <end position="20"/>
    </location>
</feature>
<evidence type="ECO:0000313" key="2">
    <source>
        <dbReference type="EMBL" id="MFD1567316.1"/>
    </source>
</evidence>
<keyword evidence="3" id="KW-1185">Reference proteome</keyword>
<reference evidence="2 3" key="1">
    <citation type="journal article" date="2019" name="Int. J. Syst. Evol. Microbiol.">
        <title>The Global Catalogue of Microorganisms (GCM) 10K type strain sequencing project: providing services to taxonomists for standard genome sequencing and annotation.</title>
        <authorList>
            <consortium name="The Broad Institute Genomics Platform"/>
            <consortium name="The Broad Institute Genome Sequencing Center for Infectious Disease"/>
            <person name="Wu L."/>
            <person name="Ma J."/>
        </authorList>
    </citation>
    <scope>NUCLEOTIDE SEQUENCE [LARGE SCALE GENOMIC DNA]</scope>
    <source>
        <strain evidence="2 3">CGMCC 1.12859</strain>
    </source>
</reference>
<dbReference type="EMBL" id="JBHUCZ010000003">
    <property type="protein sequence ID" value="MFD1567316.1"/>
    <property type="molecule type" value="Genomic_DNA"/>
</dbReference>
<dbReference type="RefSeq" id="WP_267646294.1">
    <property type="nucleotide sequence ID" value="NZ_JANHGR010000001.1"/>
</dbReference>
<dbReference type="Proteomes" id="UP001597139">
    <property type="component" value="Unassembled WGS sequence"/>
</dbReference>
<name>A0ABD6BQN1_9EURY</name>